<dbReference type="SMART" id="SM00448">
    <property type="entry name" value="REC"/>
    <property type="match status" value="1"/>
</dbReference>
<dbReference type="SUPFAM" id="SSF109604">
    <property type="entry name" value="HD-domain/PDEase-like"/>
    <property type="match status" value="1"/>
</dbReference>
<evidence type="ECO:0000313" key="5">
    <source>
        <dbReference type="Proteomes" id="UP000584642"/>
    </source>
</evidence>
<dbReference type="Gene3D" id="1.10.3210.10">
    <property type="entry name" value="Hypothetical protein af1432"/>
    <property type="match status" value="1"/>
</dbReference>
<evidence type="ECO:0000313" key="4">
    <source>
        <dbReference type="EMBL" id="NYZ18279.1"/>
    </source>
</evidence>
<dbReference type="InterPro" id="IPR001789">
    <property type="entry name" value="Sig_transdc_resp-reg_receiver"/>
</dbReference>
<dbReference type="InterPro" id="IPR037522">
    <property type="entry name" value="HD_GYP_dom"/>
</dbReference>
<dbReference type="CDD" id="cd00077">
    <property type="entry name" value="HDc"/>
    <property type="match status" value="1"/>
</dbReference>
<dbReference type="PROSITE" id="PS51832">
    <property type="entry name" value="HD_GYP"/>
    <property type="match status" value="1"/>
</dbReference>
<keyword evidence="5" id="KW-1185">Reference proteome</keyword>
<sequence length="353" mass="39649">MRVLIVDDDPTNLDVMGALIDRLDDCSSVRFSDPLAALAWLGTRVPDLMLIDHMMPELDGVTMIGILRDDPRFADVPIVMVTANRFDDLRVEALERGATDFIEKPVRVGELRARARNLLALRRSQRLLRDRAALLADEVARATADIRDREMELIVRLCRAAEFRDPETGLHIDRMAQYAEVIAERLGLGRERCRDIRIAAPMHDIGKIGIPDMILLKPGRLSETEFQLMRQHAAIGHSILSGSRVPLMQLGAVIAHCHHERWDGTGYPRGLSGTDIPLESRIVTVADVFDALTSARPYKEAWSLDRARSFLEAGRGTMFDPDCVDAFLNRWEDVLRIHAANQDPMEPAHSQLA</sequence>
<name>A0ABX2T230_9PROT</name>
<comment type="caution">
    <text evidence="4">The sequence shown here is derived from an EMBL/GenBank/DDBJ whole genome shotgun (WGS) entry which is preliminary data.</text>
</comment>
<dbReference type="SUPFAM" id="SSF52172">
    <property type="entry name" value="CheY-like"/>
    <property type="match status" value="1"/>
</dbReference>
<evidence type="ECO:0000259" key="3">
    <source>
        <dbReference type="PROSITE" id="PS51832"/>
    </source>
</evidence>
<dbReference type="InterPro" id="IPR011006">
    <property type="entry name" value="CheY-like_superfamily"/>
</dbReference>
<dbReference type="InterPro" id="IPR003607">
    <property type="entry name" value="HD/PDEase_dom"/>
</dbReference>
<evidence type="ECO:0000256" key="1">
    <source>
        <dbReference type="PROSITE-ProRule" id="PRU00169"/>
    </source>
</evidence>
<evidence type="ECO:0000259" key="2">
    <source>
        <dbReference type="PROSITE" id="PS50110"/>
    </source>
</evidence>
<dbReference type="InterPro" id="IPR052020">
    <property type="entry name" value="Cyclic_di-GMP/3'3'-cGAMP_PDE"/>
</dbReference>
<dbReference type="Pfam" id="PF13487">
    <property type="entry name" value="HD_5"/>
    <property type="match status" value="1"/>
</dbReference>
<dbReference type="PANTHER" id="PTHR45228:SF1">
    <property type="entry name" value="CYCLIC DI-GMP PHOSPHODIESTERASE TM_0186"/>
    <property type="match status" value="1"/>
</dbReference>
<reference evidence="4 5" key="1">
    <citation type="submission" date="2020-05" db="EMBL/GenBank/DDBJ databases">
        <title>Azospirillum oleiclasticum sp. nov, a nitrogen-fixing and heavy crude oil-emulsifying bacterium isolated from the crude oil of Yumen Oilfield.</title>
        <authorList>
            <person name="Wu D."/>
            <person name="Cai M."/>
            <person name="Zhang X."/>
        </authorList>
    </citation>
    <scope>NUCLEOTIDE SEQUENCE [LARGE SCALE GENOMIC DNA]</scope>
    <source>
        <strain evidence="4 5">ROY-1-1-2</strain>
    </source>
</reference>
<accession>A0ABX2T230</accession>
<keyword evidence="1" id="KW-0597">Phosphoprotein</keyword>
<feature type="modified residue" description="4-aspartylphosphate" evidence="1">
    <location>
        <position position="52"/>
    </location>
</feature>
<dbReference type="PROSITE" id="PS50110">
    <property type="entry name" value="RESPONSE_REGULATORY"/>
    <property type="match status" value="1"/>
</dbReference>
<dbReference type="EMBL" id="JABFDB010000001">
    <property type="protein sequence ID" value="NYZ18279.1"/>
    <property type="molecule type" value="Genomic_DNA"/>
</dbReference>
<organism evidence="4 5">
    <name type="scientific">Azospirillum oleiclasticum</name>
    <dbReference type="NCBI Taxonomy" id="2735135"/>
    <lineage>
        <taxon>Bacteria</taxon>
        <taxon>Pseudomonadati</taxon>
        <taxon>Pseudomonadota</taxon>
        <taxon>Alphaproteobacteria</taxon>
        <taxon>Rhodospirillales</taxon>
        <taxon>Azospirillaceae</taxon>
        <taxon>Azospirillum</taxon>
    </lineage>
</organism>
<protein>
    <submittedName>
        <fullName evidence="4">Response regulator</fullName>
    </submittedName>
</protein>
<dbReference type="Gene3D" id="3.40.50.2300">
    <property type="match status" value="1"/>
</dbReference>
<feature type="domain" description="HD-GYP" evidence="3">
    <location>
        <begin position="146"/>
        <end position="343"/>
    </location>
</feature>
<dbReference type="Proteomes" id="UP000584642">
    <property type="component" value="Unassembled WGS sequence"/>
</dbReference>
<gene>
    <name evidence="4" type="ORF">HND93_01030</name>
</gene>
<dbReference type="Pfam" id="PF00072">
    <property type="entry name" value="Response_reg"/>
    <property type="match status" value="1"/>
</dbReference>
<proteinExistence type="predicted"/>
<dbReference type="PANTHER" id="PTHR45228">
    <property type="entry name" value="CYCLIC DI-GMP PHOSPHODIESTERASE TM_0186-RELATED"/>
    <property type="match status" value="1"/>
</dbReference>
<dbReference type="SMART" id="SM00471">
    <property type="entry name" value="HDc"/>
    <property type="match status" value="1"/>
</dbReference>
<feature type="domain" description="Response regulatory" evidence="2">
    <location>
        <begin position="2"/>
        <end position="119"/>
    </location>
</feature>